<dbReference type="CDD" id="cd02440">
    <property type="entry name" value="AdoMet_MTases"/>
    <property type="match status" value="1"/>
</dbReference>
<dbReference type="EMBL" id="VFLP01000025">
    <property type="protein sequence ID" value="TRX93966.1"/>
    <property type="molecule type" value="Genomic_DNA"/>
</dbReference>
<dbReference type="Gene3D" id="3.40.50.150">
    <property type="entry name" value="Vaccinia Virus protein VP39"/>
    <property type="match status" value="1"/>
</dbReference>
<proteinExistence type="inferred from homology"/>
<reference evidence="3" key="1">
    <citation type="submission" date="2019-06" db="EMBL/GenBank/DDBJ databases">
        <title>Draft genome sequence of the griseofulvin-producing fungus Xylaria cubensis strain G536.</title>
        <authorList>
            <person name="Mead M.E."/>
            <person name="Raja H.A."/>
            <person name="Steenwyk J.L."/>
            <person name="Knowles S.L."/>
            <person name="Oberlies N.H."/>
            <person name="Rokas A."/>
        </authorList>
    </citation>
    <scope>NUCLEOTIDE SEQUENCE [LARGE SCALE GENOMIC DNA]</scope>
    <source>
        <strain evidence="3">G536</strain>
    </source>
</reference>
<name>A0A553I181_9PEZI</name>
<dbReference type="PANTHER" id="PTHR43591:SF110">
    <property type="entry name" value="RHODANESE DOMAIN-CONTAINING PROTEIN"/>
    <property type="match status" value="1"/>
</dbReference>
<keyword evidence="3" id="KW-1185">Reference proteome</keyword>
<evidence type="ECO:0000313" key="2">
    <source>
        <dbReference type="EMBL" id="TRX93966.1"/>
    </source>
</evidence>
<comment type="caution">
    <text evidence="2">The sequence shown here is derived from an EMBL/GenBank/DDBJ whole genome shotgun (WGS) entry which is preliminary data.</text>
</comment>
<sequence length="314" mass="35118">MSTNGSIYLLNDGSAESEQGRLNRQHRLFDDIMQNDLLPPHIASSLNASSTPPKIVEIATGSAIWLLDIAKTFSPDAELVGIDFDTSKFPSASDLPPNITLRQSNMFEPFPNDLVGKFDVVNVRLIVFALKDGYGIELVRNLMTLLKPGGYIVWTETGPVESRENLAHDAHNCQQSGLRWHAYTMQALTSLEPPSQAWFKYQDVDFRFAKKVGRDTNMQYYLTQAGCVDCDDKAYPSSKQLFTDKKKDWTPRMNLQVRTLTAQALTGIVKLGGVEGMATEKEAAELIALCQDEFVDRKVHMVVTRAWGRKPEVS</sequence>
<dbReference type="STRING" id="2512241.A0A553I181"/>
<gene>
    <name evidence="2" type="ORF">FHL15_005044</name>
</gene>
<accession>A0A553I181</accession>
<dbReference type="SUPFAM" id="SSF53335">
    <property type="entry name" value="S-adenosyl-L-methionine-dependent methyltransferases"/>
    <property type="match status" value="1"/>
</dbReference>
<dbReference type="AlphaFoldDB" id="A0A553I181"/>
<dbReference type="InterPro" id="IPR029063">
    <property type="entry name" value="SAM-dependent_MTases_sf"/>
</dbReference>
<evidence type="ECO:0000256" key="1">
    <source>
        <dbReference type="ARBA" id="ARBA00038158"/>
    </source>
</evidence>
<evidence type="ECO:0000313" key="3">
    <source>
        <dbReference type="Proteomes" id="UP000319160"/>
    </source>
</evidence>
<dbReference type="OrthoDB" id="417697at2759"/>
<comment type="similarity">
    <text evidence="1">Belongs to the methyltransferase superfamily. LaeA methyltransferase family.</text>
</comment>
<protein>
    <submittedName>
        <fullName evidence="2">Uncharacterized protein</fullName>
    </submittedName>
</protein>
<dbReference type="Proteomes" id="UP000319160">
    <property type="component" value="Unassembled WGS sequence"/>
</dbReference>
<organism evidence="2 3">
    <name type="scientific">Xylaria flabelliformis</name>
    <dbReference type="NCBI Taxonomy" id="2512241"/>
    <lineage>
        <taxon>Eukaryota</taxon>
        <taxon>Fungi</taxon>
        <taxon>Dikarya</taxon>
        <taxon>Ascomycota</taxon>
        <taxon>Pezizomycotina</taxon>
        <taxon>Sordariomycetes</taxon>
        <taxon>Xylariomycetidae</taxon>
        <taxon>Xylariales</taxon>
        <taxon>Xylariaceae</taxon>
        <taxon>Xylaria</taxon>
    </lineage>
</organism>
<dbReference type="PANTHER" id="PTHR43591">
    <property type="entry name" value="METHYLTRANSFERASE"/>
    <property type="match status" value="1"/>
</dbReference>